<keyword evidence="3" id="KW-1185">Reference proteome</keyword>
<dbReference type="Proteomes" id="UP000321578">
    <property type="component" value="Unassembled WGS sequence"/>
</dbReference>
<gene>
    <name evidence="2" type="ORF">ESY86_07155</name>
</gene>
<feature type="transmembrane region" description="Helical" evidence="1">
    <location>
        <begin position="98"/>
        <end position="121"/>
    </location>
</feature>
<dbReference type="OrthoDB" id="894278at2"/>
<proteinExistence type="predicted"/>
<dbReference type="AlphaFoldDB" id="A0A5C6ZHB4"/>
<evidence type="ECO:0000256" key="1">
    <source>
        <dbReference type="SAM" id="Phobius"/>
    </source>
</evidence>
<accession>A0A5C6ZHB4</accession>
<evidence type="ECO:0000313" key="3">
    <source>
        <dbReference type="Proteomes" id="UP000321578"/>
    </source>
</evidence>
<sequence length="160" mass="18961">MKINYLFPNKFKKMGWFILIPSAILGLVALIFEYEPSFLDFNLPAIFIEDLNLFSDKRLFGIVNNNILNEILGILTIISSLFVAFSKEKLEDEYISKIRLESLVWAVYVNYGVLLFAFLFIFDFTFLWVMLFNMFTVLLFFIIRFNWQISKLKKSAHHEE</sequence>
<feature type="transmembrane region" description="Helical" evidence="1">
    <location>
        <begin position="67"/>
        <end position="86"/>
    </location>
</feature>
<feature type="transmembrane region" description="Helical" evidence="1">
    <location>
        <begin position="14"/>
        <end position="32"/>
    </location>
</feature>
<reference evidence="2 3" key="1">
    <citation type="submission" date="2019-08" db="EMBL/GenBank/DDBJ databases">
        <title>Genomes of Subsaximicrobium wynnwilliamsii strains.</title>
        <authorList>
            <person name="Bowman J.P."/>
        </authorList>
    </citation>
    <scope>NUCLEOTIDE SEQUENCE [LARGE SCALE GENOMIC DNA]</scope>
    <source>
        <strain evidence="2 3">2-80-2</strain>
    </source>
</reference>
<dbReference type="EMBL" id="VORO01000006">
    <property type="protein sequence ID" value="TXD89558.1"/>
    <property type="molecule type" value="Genomic_DNA"/>
</dbReference>
<keyword evidence="1" id="KW-0472">Membrane</keyword>
<keyword evidence="1" id="KW-1133">Transmembrane helix</keyword>
<protein>
    <submittedName>
        <fullName evidence="2">Uncharacterized protein</fullName>
    </submittedName>
</protein>
<organism evidence="2 3">
    <name type="scientific">Subsaximicrobium wynnwilliamsii</name>
    <dbReference type="NCBI Taxonomy" id="291179"/>
    <lineage>
        <taxon>Bacteria</taxon>
        <taxon>Pseudomonadati</taxon>
        <taxon>Bacteroidota</taxon>
        <taxon>Flavobacteriia</taxon>
        <taxon>Flavobacteriales</taxon>
        <taxon>Flavobacteriaceae</taxon>
        <taxon>Subsaximicrobium</taxon>
    </lineage>
</organism>
<dbReference type="RefSeq" id="WP_147085917.1">
    <property type="nucleotide sequence ID" value="NZ_VORM01000012.1"/>
</dbReference>
<evidence type="ECO:0000313" key="2">
    <source>
        <dbReference type="EMBL" id="TXD89558.1"/>
    </source>
</evidence>
<comment type="caution">
    <text evidence="2">The sequence shown here is derived from an EMBL/GenBank/DDBJ whole genome shotgun (WGS) entry which is preliminary data.</text>
</comment>
<feature type="transmembrane region" description="Helical" evidence="1">
    <location>
        <begin position="127"/>
        <end position="147"/>
    </location>
</feature>
<name>A0A5C6ZHB4_9FLAO</name>
<keyword evidence="1" id="KW-0812">Transmembrane</keyword>